<evidence type="ECO:0000313" key="3">
    <source>
        <dbReference type="Proteomes" id="UP001565368"/>
    </source>
</evidence>
<accession>A0ABR3PQZ9</accession>
<keyword evidence="3" id="KW-1185">Reference proteome</keyword>
<proteinExistence type="predicted"/>
<dbReference type="Proteomes" id="UP001565368">
    <property type="component" value="Unassembled WGS sequence"/>
</dbReference>
<protein>
    <recommendedName>
        <fullName evidence="4">F-box domain-containing protein</fullName>
    </recommendedName>
</protein>
<feature type="compositionally biased region" description="Acidic residues" evidence="1">
    <location>
        <begin position="492"/>
        <end position="505"/>
    </location>
</feature>
<evidence type="ECO:0008006" key="4">
    <source>
        <dbReference type="Google" id="ProtNLM"/>
    </source>
</evidence>
<reference evidence="2 3" key="1">
    <citation type="submission" date="2023-08" db="EMBL/GenBank/DDBJ databases">
        <title>Annotated Genome Sequence of Vanrija albida AlHP1.</title>
        <authorList>
            <person name="Herzog R."/>
        </authorList>
    </citation>
    <scope>NUCLEOTIDE SEQUENCE [LARGE SCALE GENOMIC DNA]</scope>
    <source>
        <strain evidence="2 3">AlHP1</strain>
    </source>
</reference>
<feature type="region of interest" description="Disordered" evidence="1">
    <location>
        <begin position="485"/>
        <end position="505"/>
    </location>
</feature>
<sequence>MPRLLDLPAELLIHISDSLPSRDVGRLRLTCTAVDTALAHTTRLTFGTVSLVATQAGLDTLAAIAASPVAPYVKQVVVGRQLIFVGTRGVSPARAEQFNLLGLRDPRGPHRHPKSSISEVFPLPGADTPFARQLGAALTALPCLQEASVGLGYLQMTRFADRMHFRPLLNRTAPVWFPFGLRELLSNRERQARGGGYVSDVYDPQIVNAVFRDLVFALAHAHAAGTTTATILYEHAGLDDTTFALTVAEKELVAPFLTTLKHMYLSLRGNFWYEPEGPWDSPSLDSFLELCGSLVELSLWHCGDSSGTNPLQRLTADPPPLPHLKVLLLGNYSNVSPEVLIKLLSQWNLHEVDLRGITLRQETSLACDKSSTGIPMAWDAVLRAVSQHGAAGTMEWLRLDKLAQVHSIGNNGDSDSDGPTRYTVKFECADMPDGAPTAIVFASTRTVVFPGSGDDWEDVVVADGVKGDVFLRAASLLKEPAVLVSSNSDSSSDWDDEEYLDFDDSDLGDEDLVVYHEHLDFHDEDDEDE</sequence>
<organism evidence="2 3">
    <name type="scientific">Vanrija albida</name>
    <dbReference type="NCBI Taxonomy" id="181172"/>
    <lineage>
        <taxon>Eukaryota</taxon>
        <taxon>Fungi</taxon>
        <taxon>Dikarya</taxon>
        <taxon>Basidiomycota</taxon>
        <taxon>Agaricomycotina</taxon>
        <taxon>Tremellomycetes</taxon>
        <taxon>Trichosporonales</taxon>
        <taxon>Trichosporonaceae</taxon>
        <taxon>Vanrija</taxon>
    </lineage>
</organism>
<evidence type="ECO:0000256" key="1">
    <source>
        <dbReference type="SAM" id="MobiDB-lite"/>
    </source>
</evidence>
<gene>
    <name evidence="2" type="ORF">Q8F55_008499</name>
</gene>
<dbReference type="RefSeq" id="XP_069204832.1">
    <property type="nucleotide sequence ID" value="XM_069356895.1"/>
</dbReference>
<comment type="caution">
    <text evidence="2">The sequence shown here is derived from an EMBL/GenBank/DDBJ whole genome shotgun (WGS) entry which is preliminary data.</text>
</comment>
<dbReference type="GeneID" id="95989542"/>
<name>A0ABR3PQZ9_9TREE</name>
<dbReference type="SUPFAM" id="SSF52047">
    <property type="entry name" value="RNI-like"/>
    <property type="match status" value="1"/>
</dbReference>
<dbReference type="EMBL" id="JBBXJM010000007">
    <property type="protein sequence ID" value="KAL1404888.1"/>
    <property type="molecule type" value="Genomic_DNA"/>
</dbReference>
<evidence type="ECO:0000313" key="2">
    <source>
        <dbReference type="EMBL" id="KAL1404888.1"/>
    </source>
</evidence>